<evidence type="ECO:0000313" key="1">
    <source>
        <dbReference type="EMBL" id="KAJ9064286.1"/>
    </source>
</evidence>
<evidence type="ECO:0000313" key="2">
    <source>
        <dbReference type="Proteomes" id="UP001165960"/>
    </source>
</evidence>
<dbReference type="EMBL" id="QTSX02004499">
    <property type="protein sequence ID" value="KAJ9064286.1"/>
    <property type="molecule type" value="Genomic_DNA"/>
</dbReference>
<comment type="caution">
    <text evidence="1">The sequence shown here is derived from an EMBL/GenBank/DDBJ whole genome shotgun (WGS) entry which is preliminary data.</text>
</comment>
<sequence>MSFFNLRGFSSKNRLKKTLPGSSPISPLSSPTLLSPSGGSLSEGNPLYLHPLYSHSSVVKGSFQKIVVLPPYVEANEWISSNLFDFFHHLNLLYGTLTDFCTLKKCPTMSGGPGVEYLWNEPNSKKPQKLPAPQYIDYVMTRIQNLLDDESLFPIKQGVEFSSSFTPVVKGLFSQIFRVYAHIYHNHFDTVLHLSLEAHLNSQFSHFILFALHFNLLEKKEIAPLAPLIAEFEQQSS</sequence>
<keyword evidence="2" id="KW-1185">Reference proteome</keyword>
<dbReference type="Proteomes" id="UP001165960">
    <property type="component" value="Unassembled WGS sequence"/>
</dbReference>
<accession>A0ACC2SPW2</accession>
<protein>
    <submittedName>
        <fullName evidence="1">Maintenance of ploidy protein mob2</fullName>
    </submittedName>
</protein>
<reference evidence="1" key="1">
    <citation type="submission" date="2022-04" db="EMBL/GenBank/DDBJ databases">
        <title>Genome of the entomopathogenic fungus Entomophthora muscae.</title>
        <authorList>
            <person name="Elya C."/>
            <person name="Lovett B.R."/>
            <person name="Lee E."/>
            <person name="Macias A.M."/>
            <person name="Hajek A.E."/>
            <person name="De Bivort B.L."/>
            <person name="Kasson M.T."/>
            <person name="De Fine Licht H.H."/>
            <person name="Stajich J.E."/>
        </authorList>
    </citation>
    <scope>NUCLEOTIDE SEQUENCE</scope>
    <source>
        <strain evidence="1">Berkeley</strain>
    </source>
</reference>
<organism evidence="1 2">
    <name type="scientific">Entomophthora muscae</name>
    <dbReference type="NCBI Taxonomy" id="34485"/>
    <lineage>
        <taxon>Eukaryota</taxon>
        <taxon>Fungi</taxon>
        <taxon>Fungi incertae sedis</taxon>
        <taxon>Zoopagomycota</taxon>
        <taxon>Entomophthoromycotina</taxon>
        <taxon>Entomophthoromycetes</taxon>
        <taxon>Entomophthorales</taxon>
        <taxon>Entomophthoraceae</taxon>
        <taxon>Entomophthora</taxon>
    </lineage>
</organism>
<name>A0ACC2SPW2_9FUNG</name>
<gene>
    <name evidence="1" type="primary">MOB2_3</name>
    <name evidence="1" type="ORF">DSO57_1032168</name>
</gene>
<proteinExistence type="predicted"/>